<dbReference type="Proteomes" id="UP000566071">
    <property type="component" value="Unassembled WGS sequence"/>
</dbReference>
<dbReference type="Pfam" id="PF14344">
    <property type="entry name" value="DUF4397"/>
    <property type="match status" value="1"/>
</dbReference>
<comment type="caution">
    <text evidence="2">The sequence shown here is derived from an EMBL/GenBank/DDBJ whole genome shotgun (WGS) entry which is preliminary data.</text>
</comment>
<organism evidence="2 3">
    <name type="scientific">Mucilaginibacter humi</name>
    <dbReference type="NCBI Taxonomy" id="2732510"/>
    <lineage>
        <taxon>Bacteria</taxon>
        <taxon>Pseudomonadati</taxon>
        <taxon>Bacteroidota</taxon>
        <taxon>Sphingobacteriia</taxon>
        <taxon>Sphingobacteriales</taxon>
        <taxon>Sphingobacteriaceae</taxon>
        <taxon>Mucilaginibacter</taxon>
    </lineage>
</organism>
<sequence>MCKTKEAPTGDAHIRFVNAVVGSPSQDVYINNVLVSSGKIPYGAYTSYITYQAGISQIVFVDGITHISQASEDYGSDIGDYATFYFYGNMQGGLSAGGIKDNMTPPATGKARVRFINLDYNLTNAMVMTVVGGSNLFTSLQFSTASTYYEVDPGTKFQASATGVTTSPVMDFNLQAGKIYTIWLSGASATEIYGNAILQN</sequence>
<dbReference type="EMBL" id="JABFCR010000013">
    <property type="protein sequence ID" value="NNU33533.1"/>
    <property type="molecule type" value="Genomic_DNA"/>
</dbReference>
<accession>A0ABX1W0S6</accession>
<dbReference type="RefSeq" id="WP_175269228.1">
    <property type="nucleotide sequence ID" value="NZ_JABFCR010000013.1"/>
</dbReference>
<dbReference type="InterPro" id="IPR025510">
    <property type="entry name" value="DUF4397"/>
</dbReference>
<proteinExistence type="predicted"/>
<evidence type="ECO:0000259" key="1">
    <source>
        <dbReference type="Pfam" id="PF14344"/>
    </source>
</evidence>
<keyword evidence="3" id="KW-1185">Reference proteome</keyword>
<evidence type="ECO:0000313" key="3">
    <source>
        <dbReference type="Proteomes" id="UP000566071"/>
    </source>
</evidence>
<protein>
    <submittedName>
        <fullName evidence="2">DUF4397 domain-containing protein</fullName>
    </submittedName>
</protein>
<feature type="domain" description="DUF4397" evidence="1">
    <location>
        <begin position="12"/>
        <end position="121"/>
    </location>
</feature>
<reference evidence="2 3" key="1">
    <citation type="submission" date="2020-05" db="EMBL/GenBank/DDBJ databases">
        <authorList>
            <person name="Khan S.A."/>
            <person name="Jeon C.O."/>
            <person name="Chun B.H."/>
        </authorList>
    </citation>
    <scope>NUCLEOTIDE SEQUENCE [LARGE SCALE GENOMIC DNA]</scope>
    <source>
        <strain evidence="2 3">S1162</strain>
    </source>
</reference>
<name>A0ABX1W0S6_9SPHI</name>
<gene>
    <name evidence="2" type="ORF">HK413_04105</name>
</gene>
<evidence type="ECO:0000313" key="2">
    <source>
        <dbReference type="EMBL" id="NNU33533.1"/>
    </source>
</evidence>